<sequence>MIHFNIPAYKLRLDSALLECQYEMNGKSSNNNNNNGYNRNHHVYEQHFSSGLNNYDNNEQHDEGETLYSVKFYKDNEEFYRYMPKAKPPIHSYRVEGIKVDHQFSDSSRVMLRGLTLKSSGLYRCEISAEAPSFASVQAEGRMEVVYLPKDGPHISGEQQQQYQIGKSHPASVLQWYINDQPIK</sequence>
<gene>
    <name evidence="1" type="primary">CSON003659</name>
</gene>
<dbReference type="OMA" id="ITIHHAT"/>
<name>A0A336LVM0_CULSO</name>
<dbReference type="AlphaFoldDB" id="A0A336LVM0"/>
<dbReference type="PANTHER" id="PTHR21261">
    <property type="entry name" value="BEAT PROTEIN"/>
    <property type="match status" value="1"/>
</dbReference>
<dbReference type="EMBL" id="UFQT01000169">
    <property type="protein sequence ID" value="SSX21071.1"/>
    <property type="molecule type" value="Genomic_DNA"/>
</dbReference>
<dbReference type="VEuPathDB" id="VectorBase:CSON003659"/>
<evidence type="ECO:0000313" key="1">
    <source>
        <dbReference type="EMBL" id="SSX21071.1"/>
    </source>
</evidence>
<reference evidence="1" key="1">
    <citation type="submission" date="2018-07" db="EMBL/GenBank/DDBJ databases">
        <authorList>
            <person name="Quirk P.G."/>
            <person name="Krulwich T.A."/>
        </authorList>
    </citation>
    <scope>NUCLEOTIDE SEQUENCE</scope>
</reference>
<protein>
    <submittedName>
        <fullName evidence="1">CSON003659 protein</fullName>
    </submittedName>
</protein>
<accession>A0A336LVM0</accession>
<organism evidence="1">
    <name type="scientific">Culicoides sonorensis</name>
    <name type="common">Biting midge</name>
    <dbReference type="NCBI Taxonomy" id="179676"/>
    <lineage>
        <taxon>Eukaryota</taxon>
        <taxon>Metazoa</taxon>
        <taxon>Ecdysozoa</taxon>
        <taxon>Arthropoda</taxon>
        <taxon>Hexapoda</taxon>
        <taxon>Insecta</taxon>
        <taxon>Pterygota</taxon>
        <taxon>Neoptera</taxon>
        <taxon>Endopterygota</taxon>
        <taxon>Diptera</taxon>
        <taxon>Nematocera</taxon>
        <taxon>Chironomoidea</taxon>
        <taxon>Ceratopogonidae</taxon>
        <taxon>Ceratopogoninae</taxon>
        <taxon>Culicoides</taxon>
        <taxon>Monoculicoides</taxon>
    </lineage>
</organism>
<proteinExistence type="predicted"/>
<dbReference type="PANTHER" id="PTHR21261:SF14">
    <property type="entry name" value="BEATEN PATH IV, ISOFORM B"/>
    <property type="match status" value="1"/>
</dbReference>
<dbReference type="FunFam" id="2.60.40.10:FF:000437">
    <property type="entry name" value="Beat-IIIc, isoform A"/>
    <property type="match status" value="1"/>
</dbReference>